<dbReference type="Gene3D" id="3.30.70.120">
    <property type="match status" value="1"/>
</dbReference>
<gene>
    <name evidence="1" type="ORF">I6G66_14310</name>
</gene>
<dbReference type="SUPFAM" id="SSF54913">
    <property type="entry name" value="GlnB-like"/>
    <property type="match status" value="1"/>
</dbReference>
<dbReference type="InterPro" id="IPR011322">
    <property type="entry name" value="N-reg_PII-like_a/b"/>
</dbReference>
<dbReference type="RefSeq" id="WP_012203659.1">
    <property type="nucleotide sequence ID" value="NZ_CANENH010000005.1"/>
</dbReference>
<evidence type="ECO:0000313" key="1">
    <source>
        <dbReference type="EMBL" id="QPS11094.1"/>
    </source>
</evidence>
<dbReference type="AlphaFoldDB" id="A0A7T2S8X2"/>
<dbReference type="OMA" id="MRHPQCL"/>
<dbReference type="EMBL" id="CP065668">
    <property type="protein sequence ID" value="QPS11094.1"/>
    <property type="molecule type" value="Genomic_DNA"/>
</dbReference>
<name>A0A7T2S8X2_DELAC</name>
<dbReference type="GeneID" id="83661880"/>
<sequence>MMSTKPATLAALRLYFPGASTAKATRFWHRLSAPALAHHLLVAAKNAHIRQAMLHRVSSGYLPGERLSHSHAEVLDMRHPQCLELLDSEQRLRAFMHEHAGELNKVHAVLLLAELPLGPFRFPGEARRGTKPPPDEQ</sequence>
<organism evidence="1 2">
    <name type="scientific">Delftia acidovorans</name>
    <name type="common">Pseudomonas acidovorans</name>
    <name type="synonym">Comamonas acidovorans</name>
    <dbReference type="NCBI Taxonomy" id="80866"/>
    <lineage>
        <taxon>Bacteria</taxon>
        <taxon>Pseudomonadati</taxon>
        <taxon>Pseudomonadota</taxon>
        <taxon>Betaproteobacteria</taxon>
        <taxon>Burkholderiales</taxon>
        <taxon>Comamonadaceae</taxon>
        <taxon>Delftia</taxon>
    </lineage>
</organism>
<proteinExistence type="predicted"/>
<reference evidence="1 2" key="1">
    <citation type="submission" date="2020-12" db="EMBL/GenBank/DDBJ databases">
        <title>FDA dAtabase for Regulatory Grade micrObial Sequences (FDA-ARGOS): Supporting development and validation of Infectious Disease Dx tests.</title>
        <authorList>
            <person name="Sproer C."/>
            <person name="Gronow S."/>
            <person name="Severitt S."/>
            <person name="Schroder I."/>
            <person name="Tallon L."/>
            <person name="Sadzewicz L."/>
            <person name="Zhao X."/>
            <person name="Boylan J."/>
            <person name="Ott S."/>
            <person name="Bowen H."/>
            <person name="Vavikolanu K."/>
            <person name="Mehta A."/>
            <person name="Aluvathingal J."/>
            <person name="Nadendla S."/>
            <person name="Lowell S."/>
            <person name="Myers T."/>
            <person name="Yan Y."/>
            <person name="Sichtig H."/>
        </authorList>
    </citation>
    <scope>NUCLEOTIDE SEQUENCE [LARGE SCALE GENOMIC DNA]</scope>
    <source>
        <strain evidence="1 2">FDAARGOS_909</strain>
    </source>
</reference>
<protein>
    <submittedName>
        <fullName evidence="1">DUF190 domain-containing protein</fullName>
    </submittedName>
</protein>
<dbReference type="Proteomes" id="UP000594778">
    <property type="component" value="Chromosome"/>
</dbReference>
<dbReference type="InterPro" id="IPR015867">
    <property type="entry name" value="N-reg_PII/ATP_PRibTrfase_C"/>
</dbReference>
<evidence type="ECO:0000313" key="2">
    <source>
        <dbReference type="Proteomes" id="UP000594778"/>
    </source>
</evidence>
<accession>A0A7T2S8X2</accession>